<dbReference type="AlphaFoldDB" id="A0A0D2HP83"/>
<organism evidence="2 3">
    <name type="scientific">Cladophialophora bantiana (strain ATCC 10958 / CBS 173.52 / CDC B-1940 / NIH 8579)</name>
    <name type="common">Xylohypha bantiana</name>
    <dbReference type="NCBI Taxonomy" id="1442370"/>
    <lineage>
        <taxon>Eukaryota</taxon>
        <taxon>Fungi</taxon>
        <taxon>Dikarya</taxon>
        <taxon>Ascomycota</taxon>
        <taxon>Pezizomycotina</taxon>
        <taxon>Eurotiomycetes</taxon>
        <taxon>Chaetothyriomycetidae</taxon>
        <taxon>Chaetothyriales</taxon>
        <taxon>Herpotrichiellaceae</taxon>
        <taxon>Cladophialophora</taxon>
    </lineage>
</organism>
<feature type="compositionally biased region" description="Low complexity" evidence="1">
    <location>
        <begin position="76"/>
        <end position="111"/>
    </location>
</feature>
<feature type="compositionally biased region" description="Basic and acidic residues" evidence="1">
    <location>
        <begin position="124"/>
        <end position="137"/>
    </location>
</feature>
<dbReference type="RefSeq" id="XP_016621877.1">
    <property type="nucleotide sequence ID" value="XM_016761539.1"/>
</dbReference>
<dbReference type="EMBL" id="KN846984">
    <property type="protein sequence ID" value="KIW95208.1"/>
    <property type="molecule type" value="Genomic_DNA"/>
</dbReference>
<proteinExistence type="predicted"/>
<accession>A0A0D2HP83</accession>
<keyword evidence="3" id="KW-1185">Reference proteome</keyword>
<feature type="compositionally biased region" description="Basic and acidic residues" evidence="1">
    <location>
        <begin position="29"/>
        <end position="39"/>
    </location>
</feature>
<dbReference type="HOGENOM" id="CLU_1408594_0_0_1"/>
<gene>
    <name evidence="2" type="ORF">Z519_03792</name>
</gene>
<feature type="compositionally biased region" description="Basic and acidic residues" evidence="1">
    <location>
        <begin position="187"/>
        <end position="204"/>
    </location>
</feature>
<name>A0A0D2HP83_CLAB1</name>
<evidence type="ECO:0000313" key="2">
    <source>
        <dbReference type="EMBL" id="KIW95208.1"/>
    </source>
</evidence>
<feature type="region of interest" description="Disordered" evidence="1">
    <location>
        <begin position="1"/>
        <end position="204"/>
    </location>
</feature>
<sequence length="204" mass="22645">MEEEEALCSKRHPRLTIQVDINRQALQVQEHHSPRHQQERQPQPTTNEPEIGSESQEQVRVEVSVHPRAQQPAITASASSRSPALALASSPTDIASTSSSTQPPGSSPSTSCVQDRTLCQTQNRDQDQDHPRPELGDYRTQALAQFEADLRAVTNAPGQDHRIPTRTGTGIGTGSFPPRRWPGLVEHTYDDRDYDHDSGYDSEH</sequence>
<evidence type="ECO:0000256" key="1">
    <source>
        <dbReference type="SAM" id="MobiDB-lite"/>
    </source>
</evidence>
<evidence type="ECO:0000313" key="3">
    <source>
        <dbReference type="Proteomes" id="UP000053789"/>
    </source>
</evidence>
<feature type="compositionally biased region" description="Polar residues" evidence="1">
    <location>
        <begin position="112"/>
        <end position="123"/>
    </location>
</feature>
<reference evidence="2" key="1">
    <citation type="submission" date="2015-01" db="EMBL/GenBank/DDBJ databases">
        <title>The Genome Sequence of Cladophialophora bantiana CBS 173.52.</title>
        <authorList>
            <consortium name="The Broad Institute Genomics Platform"/>
            <person name="Cuomo C."/>
            <person name="de Hoog S."/>
            <person name="Gorbushina A."/>
            <person name="Stielow B."/>
            <person name="Teixiera M."/>
            <person name="Abouelleil A."/>
            <person name="Chapman S.B."/>
            <person name="Priest M."/>
            <person name="Young S.K."/>
            <person name="Wortman J."/>
            <person name="Nusbaum C."/>
            <person name="Birren B."/>
        </authorList>
    </citation>
    <scope>NUCLEOTIDE SEQUENCE [LARGE SCALE GENOMIC DNA]</scope>
    <source>
        <strain evidence="2">CBS 173.52</strain>
    </source>
</reference>
<dbReference type="GeneID" id="27696720"/>
<protein>
    <submittedName>
        <fullName evidence="2">Uncharacterized protein</fullName>
    </submittedName>
</protein>
<dbReference type="Proteomes" id="UP000053789">
    <property type="component" value="Unassembled WGS sequence"/>
</dbReference>